<keyword evidence="4" id="KW-0804">Transcription</keyword>
<dbReference type="PRINTS" id="PR00039">
    <property type="entry name" value="HTHLYSR"/>
</dbReference>
<keyword evidence="7" id="KW-1185">Reference proteome</keyword>
<evidence type="ECO:0000256" key="2">
    <source>
        <dbReference type="ARBA" id="ARBA00023015"/>
    </source>
</evidence>
<dbReference type="GO" id="GO:0003700">
    <property type="term" value="F:DNA-binding transcription factor activity"/>
    <property type="evidence" value="ECO:0007669"/>
    <property type="project" value="InterPro"/>
</dbReference>
<comment type="similarity">
    <text evidence="1">Belongs to the LysR transcriptional regulatory family.</text>
</comment>
<proteinExistence type="inferred from homology"/>
<keyword evidence="2" id="KW-0805">Transcription regulation</keyword>
<dbReference type="Gene3D" id="3.40.190.10">
    <property type="entry name" value="Periplasmic binding protein-like II"/>
    <property type="match status" value="2"/>
</dbReference>
<protein>
    <submittedName>
        <fullName evidence="6">LysR family transcriptional regulator</fullName>
    </submittedName>
</protein>
<dbReference type="GO" id="GO:0003677">
    <property type="term" value="F:DNA binding"/>
    <property type="evidence" value="ECO:0007669"/>
    <property type="project" value="UniProtKB-KW"/>
</dbReference>
<dbReference type="PANTHER" id="PTHR30579">
    <property type="entry name" value="TRANSCRIPTIONAL REGULATOR"/>
    <property type="match status" value="1"/>
</dbReference>
<dbReference type="Pfam" id="PF00126">
    <property type="entry name" value="HTH_1"/>
    <property type="match status" value="1"/>
</dbReference>
<evidence type="ECO:0000256" key="1">
    <source>
        <dbReference type="ARBA" id="ARBA00009437"/>
    </source>
</evidence>
<evidence type="ECO:0000313" key="7">
    <source>
        <dbReference type="Proteomes" id="UP000463224"/>
    </source>
</evidence>
<name>A0A844QJS9_9HYPH</name>
<accession>A0A844QJS9</accession>
<dbReference type="InterPro" id="IPR005119">
    <property type="entry name" value="LysR_subst-bd"/>
</dbReference>
<dbReference type="SUPFAM" id="SSF46785">
    <property type="entry name" value="Winged helix' DNA-binding domain"/>
    <property type="match status" value="1"/>
</dbReference>
<evidence type="ECO:0000313" key="6">
    <source>
        <dbReference type="EMBL" id="MVA99487.1"/>
    </source>
</evidence>
<dbReference type="InterPro" id="IPR000847">
    <property type="entry name" value="LysR_HTH_N"/>
</dbReference>
<evidence type="ECO:0000256" key="4">
    <source>
        <dbReference type="ARBA" id="ARBA00023163"/>
    </source>
</evidence>
<sequence length="289" mass="31820">MQLDSDQLRTFVAVADTGNFTYAADRIGRTQSAVSMQVKRLEETVGEQLFERGSRGVAMTRKGEQLLPYARRVVALLEETEASFRAPSLSGRVRIGVPEEYGYSVLSLALGSFARIHPKVDITAHYGPSDRNLTALKANQLDLAIVFEWEDNPSGETLRIDPTVWVTSDEHNQHLERPLPIALYESSGWCTEFAMRSLQQRRRDYRVAYRSDTSGGLKLAVASGLAIAPISRSNIPQGCRELGPAEGFGDIDTSRVVLYRNPRSNGAAVDGMVDAVREAFRDGGASNPE</sequence>
<dbReference type="PROSITE" id="PS50931">
    <property type="entry name" value="HTH_LYSR"/>
    <property type="match status" value="1"/>
</dbReference>
<comment type="caution">
    <text evidence="6">The sequence shown here is derived from an EMBL/GenBank/DDBJ whole genome shotgun (WGS) entry which is preliminary data.</text>
</comment>
<gene>
    <name evidence="6" type="ORF">GN330_19755</name>
</gene>
<dbReference type="InterPro" id="IPR050176">
    <property type="entry name" value="LTTR"/>
</dbReference>
<keyword evidence="3" id="KW-0238">DNA-binding</keyword>
<dbReference type="InterPro" id="IPR036388">
    <property type="entry name" value="WH-like_DNA-bd_sf"/>
</dbReference>
<dbReference type="Proteomes" id="UP000463224">
    <property type="component" value="Unassembled WGS sequence"/>
</dbReference>
<dbReference type="FunFam" id="1.10.10.10:FF:000001">
    <property type="entry name" value="LysR family transcriptional regulator"/>
    <property type="match status" value="1"/>
</dbReference>
<organism evidence="6 7">
    <name type="scientific">Nitratireductor arenosus</name>
    <dbReference type="NCBI Taxonomy" id="2682096"/>
    <lineage>
        <taxon>Bacteria</taxon>
        <taxon>Pseudomonadati</taxon>
        <taxon>Pseudomonadota</taxon>
        <taxon>Alphaproteobacteria</taxon>
        <taxon>Hyphomicrobiales</taxon>
        <taxon>Phyllobacteriaceae</taxon>
        <taxon>Nitratireductor</taxon>
    </lineage>
</organism>
<reference evidence="6 7" key="1">
    <citation type="submission" date="2019-12" db="EMBL/GenBank/DDBJ databases">
        <title>Nitratireductor arenosus sp. nov., Isolated from sea sand, Jeju island, South Korea.</title>
        <authorList>
            <person name="Kim W."/>
        </authorList>
    </citation>
    <scope>NUCLEOTIDE SEQUENCE [LARGE SCALE GENOMIC DNA]</scope>
    <source>
        <strain evidence="6 7">CAU 1489</strain>
    </source>
</reference>
<dbReference type="SUPFAM" id="SSF53850">
    <property type="entry name" value="Periplasmic binding protein-like II"/>
    <property type="match status" value="1"/>
</dbReference>
<evidence type="ECO:0000256" key="3">
    <source>
        <dbReference type="ARBA" id="ARBA00023125"/>
    </source>
</evidence>
<evidence type="ECO:0000259" key="5">
    <source>
        <dbReference type="PROSITE" id="PS50931"/>
    </source>
</evidence>
<dbReference type="PANTHER" id="PTHR30579:SF7">
    <property type="entry name" value="HTH-TYPE TRANSCRIPTIONAL REGULATOR LRHA-RELATED"/>
    <property type="match status" value="1"/>
</dbReference>
<dbReference type="InterPro" id="IPR036390">
    <property type="entry name" value="WH_DNA-bd_sf"/>
</dbReference>
<dbReference type="EMBL" id="WPHG01000006">
    <property type="protein sequence ID" value="MVA99487.1"/>
    <property type="molecule type" value="Genomic_DNA"/>
</dbReference>
<feature type="domain" description="HTH lysR-type" evidence="5">
    <location>
        <begin position="3"/>
        <end position="60"/>
    </location>
</feature>
<dbReference type="Pfam" id="PF03466">
    <property type="entry name" value="LysR_substrate"/>
    <property type="match status" value="1"/>
</dbReference>
<dbReference type="AlphaFoldDB" id="A0A844QJS9"/>
<dbReference type="Gene3D" id="1.10.10.10">
    <property type="entry name" value="Winged helix-like DNA-binding domain superfamily/Winged helix DNA-binding domain"/>
    <property type="match status" value="1"/>
</dbReference>